<dbReference type="PROSITE" id="PS50293">
    <property type="entry name" value="TPR_REGION"/>
    <property type="match status" value="1"/>
</dbReference>
<protein>
    <submittedName>
        <fullName evidence="5">Tetratricopeptide (TPR) repeat protein</fullName>
    </submittedName>
</protein>
<evidence type="ECO:0000256" key="4">
    <source>
        <dbReference type="SAM" id="Phobius"/>
    </source>
</evidence>
<dbReference type="Pfam" id="PF13414">
    <property type="entry name" value="TPR_11"/>
    <property type="match status" value="1"/>
</dbReference>
<name>A0A347ZV26_9CHLR</name>
<reference evidence="5 6" key="1">
    <citation type="submission" date="2018-08" db="EMBL/GenBank/DDBJ databases">
        <title>Genomic Encyclopedia of Type Strains, Phase IV (KMG-IV): sequencing the most valuable type-strain genomes for metagenomic binning, comparative biology and taxonomic classification.</title>
        <authorList>
            <person name="Goeker M."/>
        </authorList>
    </citation>
    <scope>NUCLEOTIDE SEQUENCE [LARGE SCALE GENOMIC DNA]</scope>
    <source>
        <strain evidence="5 6">DSM 23923</strain>
    </source>
</reference>
<keyword evidence="4" id="KW-1133">Transmembrane helix</keyword>
<dbReference type="PROSITE" id="PS50005">
    <property type="entry name" value="TPR"/>
    <property type="match status" value="3"/>
</dbReference>
<keyword evidence="2 3" id="KW-0802">TPR repeat</keyword>
<dbReference type="PANTHER" id="PTHR44943">
    <property type="entry name" value="CELLULOSE SYNTHASE OPERON PROTEIN C"/>
    <property type="match status" value="1"/>
</dbReference>
<sequence>MYIPEKKPLFRKPSRESNPYRIAVMLGILMMMLLVLRNLNSGKMTPLFLPTATPTRTVDSFAQEGETYFVAGDLEKAMEAYKQAVALDPTNVELRDELARIQVYSTTLLTIDAEKIKRFNEALATINEAIAIAPENSNAHAIKAFALDWMSDPNIAAGDRDSLLTEAEQEAVQALQLDSTNTLALAYYAEILVDEQKWVQAQSNISEAVDRDPESMDVRRINGYMLESIGNYSQAISEYQEAIRINPNLTFIYLRIGANYRTLQNYDMALEYFDKAATINNQLGVQDSVPYFSIATTYTQMGEFLVASTNALKGLNFDPGNADMYGRLGIVYHKSRNYEGAIPAFKCALEGCNAEESCEVRQCDSETDEMIAVEGLPLSNSTVDYYLTYGSVLAGMHRTVNGYCEDAMRVLKMVREAYGNDAIVMSTLNESVAICNNYGYR</sequence>
<evidence type="ECO:0000313" key="5">
    <source>
        <dbReference type="EMBL" id="REG10257.1"/>
    </source>
</evidence>
<keyword evidence="4" id="KW-0472">Membrane</keyword>
<dbReference type="SMART" id="SM00028">
    <property type="entry name" value="TPR"/>
    <property type="match status" value="6"/>
</dbReference>
<dbReference type="Pfam" id="PF13432">
    <property type="entry name" value="TPR_16"/>
    <property type="match status" value="1"/>
</dbReference>
<feature type="transmembrane region" description="Helical" evidence="4">
    <location>
        <begin position="20"/>
        <end position="39"/>
    </location>
</feature>
<accession>A0A347ZV26</accession>
<dbReference type="Gene3D" id="1.25.40.10">
    <property type="entry name" value="Tetratricopeptide repeat domain"/>
    <property type="match status" value="2"/>
</dbReference>
<dbReference type="Proteomes" id="UP000256388">
    <property type="component" value="Unassembled WGS sequence"/>
</dbReference>
<dbReference type="InterPro" id="IPR019734">
    <property type="entry name" value="TPR_rpt"/>
</dbReference>
<proteinExistence type="predicted"/>
<keyword evidence="6" id="KW-1185">Reference proteome</keyword>
<evidence type="ECO:0000256" key="2">
    <source>
        <dbReference type="ARBA" id="ARBA00022803"/>
    </source>
</evidence>
<feature type="repeat" description="TPR" evidence="3">
    <location>
        <begin position="58"/>
        <end position="91"/>
    </location>
</feature>
<dbReference type="EMBL" id="QUMS01000001">
    <property type="protein sequence ID" value="REG10257.1"/>
    <property type="molecule type" value="Genomic_DNA"/>
</dbReference>
<evidence type="ECO:0000256" key="3">
    <source>
        <dbReference type="PROSITE-ProRule" id="PRU00339"/>
    </source>
</evidence>
<dbReference type="PANTHER" id="PTHR44943:SF8">
    <property type="entry name" value="TPR REPEAT-CONTAINING PROTEIN MJ0263"/>
    <property type="match status" value="1"/>
</dbReference>
<feature type="repeat" description="TPR" evidence="3">
    <location>
        <begin position="216"/>
        <end position="249"/>
    </location>
</feature>
<dbReference type="OrthoDB" id="143804at2"/>
<dbReference type="InterPro" id="IPR011990">
    <property type="entry name" value="TPR-like_helical_dom_sf"/>
</dbReference>
<organism evidence="5 6">
    <name type="scientific">Pelolinea submarina</name>
    <dbReference type="NCBI Taxonomy" id="913107"/>
    <lineage>
        <taxon>Bacteria</taxon>
        <taxon>Bacillati</taxon>
        <taxon>Chloroflexota</taxon>
        <taxon>Anaerolineae</taxon>
        <taxon>Anaerolineales</taxon>
        <taxon>Anaerolineaceae</taxon>
        <taxon>Pelolinea</taxon>
    </lineage>
</organism>
<dbReference type="SUPFAM" id="SSF48452">
    <property type="entry name" value="TPR-like"/>
    <property type="match status" value="2"/>
</dbReference>
<dbReference type="InterPro" id="IPR051685">
    <property type="entry name" value="Ycf3/AcsC/BcsC/TPR_MFPF"/>
</dbReference>
<keyword evidence="4" id="KW-0812">Transmembrane</keyword>
<feature type="repeat" description="TPR" evidence="3">
    <location>
        <begin position="250"/>
        <end position="283"/>
    </location>
</feature>
<evidence type="ECO:0000256" key="1">
    <source>
        <dbReference type="ARBA" id="ARBA00022737"/>
    </source>
</evidence>
<dbReference type="RefSeq" id="WP_116223449.1">
    <property type="nucleotide sequence ID" value="NZ_AP018437.1"/>
</dbReference>
<evidence type="ECO:0000313" key="6">
    <source>
        <dbReference type="Proteomes" id="UP000256388"/>
    </source>
</evidence>
<gene>
    <name evidence="5" type="ORF">DFR64_0110</name>
</gene>
<comment type="caution">
    <text evidence="5">The sequence shown here is derived from an EMBL/GenBank/DDBJ whole genome shotgun (WGS) entry which is preliminary data.</text>
</comment>
<dbReference type="Pfam" id="PF13181">
    <property type="entry name" value="TPR_8"/>
    <property type="match status" value="1"/>
</dbReference>
<keyword evidence="1" id="KW-0677">Repeat</keyword>
<dbReference type="AlphaFoldDB" id="A0A347ZV26"/>